<protein>
    <submittedName>
        <fullName evidence="2">High-affnity carbon uptake protein Hat/HatR</fullName>
    </submittedName>
</protein>
<keyword evidence="1" id="KW-0812">Transmembrane</keyword>
<evidence type="ECO:0000313" key="3">
    <source>
        <dbReference type="Proteomes" id="UP000214646"/>
    </source>
</evidence>
<keyword evidence="3" id="KW-1185">Reference proteome</keyword>
<dbReference type="InterPro" id="IPR011659">
    <property type="entry name" value="WD40"/>
</dbReference>
<sequence length="449" mass="48375">MLGRSRRDAAAELGVPEGTLSSRLAAARKLLAERFAARGLGDVALGAVWAGGSGAAAVPSALAASTVRILVGAGAGELASGVVPGAIDRIANGVMKAMIVNRLRVPFVVSAALIVGFGTLMATLGGGNKPNPLVATTTAAPAPKQVRDNWIWLRVTGKMKCKFVAISPNGQIRREIKATNGEVPLWVTPSSKEMWFAEKDPFLDLGKTKQLVFAVKLHVRGIDSQTEKIDTGIVADYRRAFLSRNGKTIGKFEIVQIGLDDRPDIDKNTLVDVVTKREKMLDLPSDHMMRDLAPDGRWVLTTRRIPLYNEAIPWSGNRLYRASVDGGTPRLLSASIVPYGVSISPDGKRVLVFGEDLAGKKEATWQNSVFVIDVETAKATCIGGEVNQRFSAGVWSPDSRRIAYAWQRGDNAGDWSTVPPTRLVVCDDDGKNASTVMTTDDYVLPVAWW</sequence>
<dbReference type="InterPro" id="IPR036388">
    <property type="entry name" value="WH-like_DNA-bd_sf"/>
</dbReference>
<gene>
    <name evidence="2" type="ORF">FRUB_08155</name>
</gene>
<dbReference type="Pfam" id="PF07676">
    <property type="entry name" value="PD40"/>
    <property type="match status" value="1"/>
</dbReference>
<proteinExistence type="predicted"/>
<reference evidence="3" key="1">
    <citation type="submission" date="2017-06" db="EMBL/GenBank/DDBJ databases">
        <title>Genome analysis of Fimbriiglobus ruber SP5, the first member of the order Planctomycetales with confirmed chitinolytic capability.</title>
        <authorList>
            <person name="Ravin N.V."/>
            <person name="Rakitin A.L."/>
            <person name="Ivanova A.A."/>
            <person name="Beletsky A.V."/>
            <person name="Kulichevskaya I.S."/>
            <person name="Mardanov A.V."/>
            <person name="Dedysh S.N."/>
        </authorList>
    </citation>
    <scope>NUCLEOTIDE SEQUENCE [LARGE SCALE GENOMIC DNA]</scope>
    <source>
        <strain evidence="3">SP5</strain>
    </source>
</reference>
<name>A0A225D242_9BACT</name>
<feature type="transmembrane region" description="Helical" evidence="1">
    <location>
        <begin position="105"/>
        <end position="124"/>
    </location>
</feature>
<dbReference type="AlphaFoldDB" id="A0A225D242"/>
<evidence type="ECO:0000313" key="2">
    <source>
        <dbReference type="EMBL" id="OWK35592.1"/>
    </source>
</evidence>
<evidence type="ECO:0000256" key="1">
    <source>
        <dbReference type="SAM" id="Phobius"/>
    </source>
</evidence>
<comment type="caution">
    <text evidence="2">The sequence shown here is derived from an EMBL/GenBank/DDBJ whole genome shotgun (WGS) entry which is preliminary data.</text>
</comment>
<dbReference type="Proteomes" id="UP000214646">
    <property type="component" value="Unassembled WGS sequence"/>
</dbReference>
<dbReference type="Gene3D" id="1.10.10.10">
    <property type="entry name" value="Winged helix-like DNA-binding domain superfamily/Winged helix DNA-binding domain"/>
    <property type="match status" value="1"/>
</dbReference>
<dbReference type="EMBL" id="NIDE01000017">
    <property type="protein sequence ID" value="OWK35592.1"/>
    <property type="molecule type" value="Genomic_DNA"/>
</dbReference>
<accession>A0A225D242</accession>
<dbReference type="InterPro" id="IPR011042">
    <property type="entry name" value="6-blade_b-propeller_TolB-like"/>
</dbReference>
<keyword evidence="1" id="KW-0472">Membrane</keyword>
<dbReference type="SUPFAM" id="SSF69304">
    <property type="entry name" value="Tricorn protease N-terminal domain"/>
    <property type="match status" value="1"/>
</dbReference>
<dbReference type="Gene3D" id="2.120.10.30">
    <property type="entry name" value="TolB, C-terminal domain"/>
    <property type="match status" value="1"/>
</dbReference>
<keyword evidence="1" id="KW-1133">Transmembrane helix</keyword>
<organism evidence="2 3">
    <name type="scientific">Fimbriiglobus ruber</name>
    <dbReference type="NCBI Taxonomy" id="1908690"/>
    <lineage>
        <taxon>Bacteria</taxon>
        <taxon>Pseudomonadati</taxon>
        <taxon>Planctomycetota</taxon>
        <taxon>Planctomycetia</taxon>
        <taxon>Gemmatales</taxon>
        <taxon>Gemmataceae</taxon>
        <taxon>Fimbriiglobus</taxon>
    </lineage>
</organism>